<sequence>MGQELENDDNIDLETLQSQIDMSMSFANNLVSSWITPNKVAASSRGHDLEKEIKEYMRRPPRLGVGASIPENNTLSRGAARLKDQLRDKGSNKQALEEWGKTQGDSDGETESKAGLINKRARPDPFAGLFWSKKKKLAQATPGSEGIPPSVVEGQNPNDAVMQHWDSKTEAVVAVLAKVQASPDGPTVQSGDARQSESKSNPHATGRSSEPSMLNAAPHVTSEGNNLQHIKAGPFNPNTANNSRGLEPNIASIITKALHAPLHPGSPYKYSILNLEGPLPSEAEASAVEQNSEVNRRKKRKKRKRKKILLDTPSK</sequence>
<dbReference type="Proteomes" id="UP000242287">
    <property type="component" value="Unassembled WGS sequence"/>
</dbReference>
<accession>A0A2A9NUC1</accession>
<reference evidence="2 3" key="1">
    <citation type="submission" date="2014-02" db="EMBL/GenBank/DDBJ databases">
        <title>Transposable element dynamics among asymbiotic and ectomycorrhizal Amanita fungi.</title>
        <authorList>
            <consortium name="DOE Joint Genome Institute"/>
            <person name="Hess J."/>
            <person name="Skrede I."/>
            <person name="Wolfe B."/>
            <person name="LaButti K."/>
            <person name="Ohm R.A."/>
            <person name="Grigoriev I.V."/>
            <person name="Pringle A."/>
        </authorList>
    </citation>
    <scope>NUCLEOTIDE SEQUENCE [LARGE SCALE GENOMIC DNA]</scope>
    <source>
        <strain evidence="2 3">SKay4041</strain>
    </source>
</reference>
<dbReference type="OrthoDB" id="3438340at2759"/>
<feature type="compositionally biased region" description="Basic residues" evidence="1">
    <location>
        <begin position="296"/>
        <end position="307"/>
    </location>
</feature>
<feature type="region of interest" description="Disordered" evidence="1">
    <location>
        <begin position="133"/>
        <end position="244"/>
    </location>
</feature>
<feature type="region of interest" description="Disordered" evidence="1">
    <location>
        <begin position="82"/>
        <end position="120"/>
    </location>
</feature>
<name>A0A2A9NUC1_9AGAR</name>
<dbReference type="EMBL" id="KZ301988">
    <property type="protein sequence ID" value="PFH51366.1"/>
    <property type="molecule type" value="Genomic_DNA"/>
</dbReference>
<gene>
    <name evidence="2" type="ORF">AMATHDRAFT_59070</name>
</gene>
<evidence type="ECO:0000313" key="2">
    <source>
        <dbReference type="EMBL" id="PFH51366.1"/>
    </source>
</evidence>
<evidence type="ECO:0000256" key="1">
    <source>
        <dbReference type="SAM" id="MobiDB-lite"/>
    </source>
</evidence>
<feature type="region of interest" description="Disordered" evidence="1">
    <location>
        <begin position="284"/>
        <end position="315"/>
    </location>
</feature>
<proteinExistence type="predicted"/>
<dbReference type="AlphaFoldDB" id="A0A2A9NUC1"/>
<evidence type="ECO:0000313" key="3">
    <source>
        <dbReference type="Proteomes" id="UP000242287"/>
    </source>
</evidence>
<feature type="compositionally biased region" description="Basic and acidic residues" evidence="1">
    <location>
        <begin position="82"/>
        <end position="100"/>
    </location>
</feature>
<organism evidence="2 3">
    <name type="scientific">Amanita thiersii Skay4041</name>
    <dbReference type="NCBI Taxonomy" id="703135"/>
    <lineage>
        <taxon>Eukaryota</taxon>
        <taxon>Fungi</taxon>
        <taxon>Dikarya</taxon>
        <taxon>Basidiomycota</taxon>
        <taxon>Agaricomycotina</taxon>
        <taxon>Agaricomycetes</taxon>
        <taxon>Agaricomycetidae</taxon>
        <taxon>Agaricales</taxon>
        <taxon>Pluteineae</taxon>
        <taxon>Amanitaceae</taxon>
        <taxon>Amanita</taxon>
    </lineage>
</organism>
<keyword evidence="3" id="KW-1185">Reference proteome</keyword>
<feature type="compositionally biased region" description="Polar residues" evidence="1">
    <location>
        <begin position="187"/>
        <end position="212"/>
    </location>
</feature>
<protein>
    <submittedName>
        <fullName evidence="2">Uncharacterized protein</fullName>
    </submittedName>
</protein>